<sequence length="155" mass="17586">MSGEMPIGIDMELLVSQQSCSHHCAGLARPRRPLRQAAAPPKLHRANRMSKEGCEIGCLPICRRRGDGDSRNYCSSNGTIISVYICGLGMRCDRESQLPTGVFREHRLASRMHHRSSAGFSAYGLARKGYRRLRHRLSPFFRSYITHHYVIHRPP</sequence>
<dbReference type="Proteomes" id="UP000182658">
    <property type="component" value="Unassembled WGS sequence"/>
</dbReference>
<dbReference type="InParanoid" id="A0A1J7IKB9"/>
<reference evidence="1 2" key="1">
    <citation type="submission" date="2016-10" db="EMBL/GenBank/DDBJ databases">
        <title>Draft genome sequence of Coniochaeta ligniaria NRRL30616, a lignocellulolytic fungus for bioabatement of inhibitors in plant biomass hydrolysates.</title>
        <authorList>
            <consortium name="DOE Joint Genome Institute"/>
            <person name="Jimenez D.J."/>
            <person name="Hector R.E."/>
            <person name="Riley R."/>
            <person name="Sun H."/>
            <person name="Grigoriev I.V."/>
            <person name="Van Elsas J.D."/>
            <person name="Nichols N.N."/>
        </authorList>
    </citation>
    <scope>NUCLEOTIDE SEQUENCE [LARGE SCALE GENOMIC DNA]</scope>
    <source>
        <strain evidence="1 2">NRRL 30616</strain>
    </source>
</reference>
<evidence type="ECO:0000313" key="2">
    <source>
        <dbReference type="Proteomes" id="UP000182658"/>
    </source>
</evidence>
<proteinExistence type="predicted"/>
<gene>
    <name evidence="1" type="ORF">CONLIGDRAFT_448553</name>
</gene>
<name>A0A1J7IKB9_9PEZI</name>
<accession>A0A1J7IKB9</accession>
<evidence type="ECO:0000313" key="1">
    <source>
        <dbReference type="EMBL" id="OIW27731.1"/>
    </source>
</evidence>
<dbReference type="EMBL" id="KV875099">
    <property type="protein sequence ID" value="OIW27731.1"/>
    <property type="molecule type" value="Genomic_DNA"/>
</dbReference>
<organism evidence="1 2">
    <name type="scientific">Coniochaeta ligniaria NRRL 30616</name>
    <dbReference type="NCBI Taxonomy" id="1408157"/>
    <lineage>
        <taxon>Eukaryota</taxon>
        <taxon>Fungi</taxon>
        <taxon>Dikarya</taxon>
        <taxon>Ascomycota</taxon>
        <taxon>Pezizomycotina</taxon>
        <taxon>Sordariomycetes</taxon>
        <taxon>Sordariomycetidae</taxon>
        <taxon>Coniochaetales</taxon>
        <taxon>Coniochaetaceae</taxon>
        <taxon>Coniochaeta</taxon>
    </lineage>
</organism>
<protein>
    <submittedName>
        <fullName evidence="1">Uncharacterized protein</fullName>
    </submittedName>
</protein>
<keyword evidence="2" id="KW-1185">Reference proteome</keyword>
<dbReference type="AlphaFoldDB" id="A0A1J7IKB9"/>